<comment type="caution">
    <text evidence="1">The sequence shown here is derived from an EMBL/GenBank/DDBJ whole genome shotgun (WGS) entry which is preliminary data.</text>
</comment>
<sequence>MDVRSVQRFLGGICFWAVPMDMEEHKSIWKSEEEESMVSVTVGRVMTTLLTARPTKLIDSISRLQSSPNPLNLLALSLENSLRILHKYVRDGAEKEESLDAIMVPIIEHSLRCKESKYKNQEMILLNWLFQDEVIFQALARNFSDILLRKEDHHIALGWCILARRLIECDVTMGRFPITGIKERYTGLLENLSICSTHLLSLINNGSTLQGGFELPTRLSVAAADCVIVLSVALTRKEMVSEASVNTKKSSKPSRQDLQGISVVAVGGQRKAKSISPTSETRDMEMTLLLWNLLDRLIMLVQRLHAWSRKSRSLHAKGLERVLKWLHETKKKYHFSQEAGPQKVKTGMLLLSSCWKHYGILLHLEDHRISDRHNELLDQYLAGIEYYAGNSTTEHIDDKDSGIATINFFLNCLLLLLGRFTSKQFDTAMTEHRLHITRVVASQLCSADDDVIDGAVSILKATIFGTNHLASGCSLTDSKQMNSVLPLLLNLLDERDGTARAVVTLIAEYCSMSADRYCLEEILKRLASENIAQRRNALDVLSEVIHLSSDSASTLSHSLWQDIANHLVDRLKDEDDIIRAHATKLQTLIDPSLVLPGLVHLIYSSDATLHSSASSTLLDVLTYHNQKPEVVSMVLDCLSNPNASSDLQKAGTSYRLEGLEGDADRVLKMIPQWSRSVKNWKLLAGPLVDKMFADPSNPIIVKFLSYISDYLAGAADVVFQRILLHTESQTEIDESLLCELDRSYTENDLKLQHSLFDRLCPLLIIRLLPLRVFNDLKSSVVYGDLLSQNNNKNEISKSQCIADLLLKRAFNKLEFEDVRKLSAELCGRIHPNVLIPAVSSELETATNDHDILKIKACLFSICTSLVVRGMDSIGHPGMSRLRESIETVLLWPSADGDEVSKAQHGCIDCLAIMVCTELQNPKPSRNSTSKETSIVRNGNSDTFRFHAYVLDRLTSDEPTLISANSGSDNHMSSKQFLSFRLCMANVLISACQKIADSGKRPFALKTLRRITHSNVKEPEIRAACIQVLFSIVYHLKSVVLPYSSDLLKASLEFLKHGSEMERMGGAKLLASLLASEEAIVQSISEGLLEARTLLSNISQTDSSSAVRQLCNQLLACMTSP</sequence>
<evidence type="ECO:0000313" key="1">
    <source>
        <dbReference type="EMBL" id="KAI3667410.1"/>
    </source>
</evidence>
<proteinExistence type="predicted"/>
<accession>A0ACB8XK33</accession>
<gene>
    <name evidence="1" type="ORF">L6452_42467</name>
</gene>
<evidence type="ECO:0000313" key="2">
    <source>
        <dbReference type="Proteomes" id="UP001055879"/>
    </source>
</evidence>
<name>A0ACB8XK33_ARCLA</name>
<dbReference type="EMBL" id="CM042063">
    <property type="protein sequence ID" value="KAI3667410.1"/>
    <property type="molecule type" value="Genomic_DNA"/>
</dbReference>
<protein>
    <submittedName>
        <fullName evidence="1">Uncharacterized protein</fullName>
    </submittedName>
</protein>
<reference evidence="1 2" key="2">
    <citation type="journal article" date="2022" name="Mol. Ecol. Resour.">
        <title>The genomes of chicory, endive, great burdock and yacon provide insights into Asteraceae paleo-polyploidization history and plant inulin production.</title>
        <authorList>
            <person name="Fan W."/>
            <person name="Wang S."/>
            <person name="Wang H."/>
            <person name="Wang A."/>
            <person name="Jiang F."/>
            <person name="Liu H."/>
            <person name="Zhao H."/>
            <person name="Xu D."/>
            <person name="Zhang Y."/>
        </authorList>
    </citation>
    <scope>NUCLEOTIDE SEQUENCE [LARGE SCALE GENOMIC DNA]</scope>
    <source>
        <strain evidence="2">cv. Niubang</strain>
    </source>
</reference>
<keyword evidence="2" id="KW-1185">Reference proteome</keyword>
<reference evidence="2" key="1">
    <citation type="journal article" date="2022" name="Mol. Ecol. Resour.">
        <title>The genomes of chicory, endive, great burdock and yacon provide insights into Asteraceae palaeo-polyploidization history and plant inulin production.</title>
        <authorList>
            <person name="Fan W."/>
            <person name="Wang S."/>
            <person name="Wang H."/>
            <person name="Wang A."/>
            <person name="Jiang F."/>
            <person name="Liu H."/>
            <person name="Zhao H."/>
            <person name="Xu D."/>
            <person name="Zhang Y."/>
        </authorList>
    </citation>
    <scope>NUCLEOTIDE SEQUENCE [LARGE SCALE GENOMIC DNA]</scope>
    <source>
        <strain evidence="2">cv. Niubang</strain>
    </source>
</reference>
<organism evidence="1 2">
    <name type="scientific">Arctium lappa</name>
    <name type="common">Greater burdock</name>
    <name type="synonym">Lappa major</name>
    <dbReference type="NCBI Taxonomy" id="4217"/>
    <lineage>
        <taxon>Eukaryota</taxon>
        <taxon>Viridiplantae</taxon>
        <taxon>Streptophyta</taxon>
        <taxon>Embryophyta</taxon>
        <taxon>Tracheophyta</taxon>
        <taxon>Spermatophyta</taxon>
        <taxon>Magnoliopsida</taxon>
        <taxon>eudicotyledons</taxon>
        <taxon>Gunneridae</taxon>
        <taxon>Pentapetalae</taxon>
        <taxon>asterids</taxon>
        <taxon>campanulids</taxon>
        <taxon>Asterales</taxon>
        <taxon>Asteraceae</taxon>
        <taxon>Carduoideae</taxon>
        <taxon>Cardueae</taxon>
        <taxon>Arctiinae</taxon>
        <taxon>Arctium</taxon>
    </lineage>
</organism>
<dbReference type="Proteomes" id="UP001055879">
    <property type="component" value="Linkage Group LG17"/>
</dbReference>